<dbReference type="OrthoDB" id="2666080at2"/>
<comment type="caution">
    <text evidence="1">The sequence shown here is derived from an EMBL/GenBank/DDBJ whole genome shotgun (WGS) entry which is preliminary data.</text>
</comment>
<evidence type="ECO:0000313" key="1">
    <source>
        <dbReference type="EMBL" id="OMD42570.1"/>
    </source>
</evidence>
<evidence type="ECO:0000313" key="2">
    <source>
        <dbReference type="Proteomes" id="UP000187439"/>
    </source>
</evidence>
<accession>A0A1R0Y5D6</accession>
<reference evidence="1 2" key="1">
    <citation type="submission" date="2016-10" db="EMBL/GenBank/DDBJ databases">
        <title>Paenibacillus species isolates.</title>
        <authorList>
            <person name="Beno S.M."/>
        </authorList>
    </citation>
    <scope>NUCLEOTIDE SEQUENCE [LARGE SCALE GENOMIC DNA]</scope>
    <source>
        <strain evidence="1 2">FSL H7-0710</strain>
    </source>
</reference>
<name>A0A1R0Y5D6_9BACL</name>
<sequence>MKNEIFLSEQDEDTVIKFLYEAGLYMTIGMDLNGLAELKQAMKKLEPTGAHIILRKYLSTESEYTRHQAIYKELQMSPGTYKKHRLRALTLLAAEMGMTAVEKESES</sequence>
<dbReference type="AlphaFoldDB" id="A0A1R0Y5D6"/>
<dbReference type="Proteomes" id="UP000187439">
    <property type="component" value="Unassembled WGS sequence"/>
</dbReference>
<proteinExistence type="predicted"/>
<protein>
    <submittedName>
        <fullName evidence="1">Uncharacterized protein</fullName>
    </submittedName>
</protein>
<dbReference type="RefSeq" id="WP_076118023.1">
    <property type="nucleotide sequence ID" value="NZ_MPTC01000004.1"/>
</dbReference>
<dbReference type="EMBL" id="MPTC01000004">
    <property type="protein sequence ID" value="OMD42570.1"/>
    <property type="molecule type" value="Genomic_DNA"/>
</dbReference>
<gene>
    <name evidence="1" type="ORF">BSK52_07105</name>
</gene>
<organism evidence="1 2">
    <name type="scientific">Paenibacillus odorifer</name>
    <dbReference type="NCBI Taxonomy" id="189426"/>
    <lineage>
        <taxon>Bacteria</taxon>
        <taxon>Bacillati</taxon>
        <taxon>Bacillota</taxon>
        <taxon>Bacilli</taxon>
        <taxon>Bacillales</taxon>
        <taxon>Paenibacillaceae</taxon>
        <taxon>Paenibacillus</taxon>
    </lineage>
</organism>